<dbReference type="EC" id="3.1.4.46" evidence="1"/>
<gene>
    <name evidence="2" type="ORF">HannXRQ_Chr13g0408321</name>
    <name evidence="1" type="ORF">HanXRQr2_Chr13g0594851</name>
</gene>
<dbReference type="GO" id="GO:0008889">
    <property type="term" value="F:glycerophosphodiester phosphodiesterase activity"/>
    <property type="evidence" value="ECO:0007669"/>
    <property type="project" value="UniProtKB-EC"/>
</dbReference>
<evidence type="ECO:0000313" key="3">
    <source>
        <dbReference type="Proteomes" id="UP000215914"/>
    </source>
</evidence>
<keyword evidence="1" id="KW-0378">Hydrolase</keyword>
<dbReference type="Gramene" id="mRNA:HanXRQr2_Chr13g0594851">
    <property type="protein sequence ID" value="mRNA:HanXRQr2_Chr13g0594851"/>
    <property type="gene ID" value="HanXRQr2_Chr13g0594851"/>
</dbReference>
<dbReference type="InParanoid" id="A0A251STH5"/>
<reference evidence="1" key="3">
    <citation type="submission" date="2020-06" db="EMBL/GenBank/DDBJ databases">
        <title>Helianthus annuus Genome sequencing and assembly Release 2.</title>
        <authorList>
            <person name="Gouzy J."/>
            <person name="Langlade N."/>
            <person name="Munos S."/>
        </authorList>
    </citation>
    <scope>NUCLEOTIDE SEQUENCE</scope>
    <source>
        <tissue evidence="1">Leaves</tissue>
    </source>
</reference>
<reference evidence="2" key="2">
    <citation type="submission" date="2017-02" db="EMBL/GenBank/DDBJ databases">
        <title>Sunflower complete genome.</title>
        <authorList>
            <person name="Langlade N."/>
            <person name="Munos S."/>
        </authorList>
    </citation>
    <scope>NUCLEOTIDE SEQUENCE [LARGE SCALE GENOMIC DNA]</scope>
    <source>
        <tissue evidence="2">Leaves</tissue>
    </source>
</reference>
<keyword evidence="3" id="KW-1185">Reference proteome</keyword>
<dbReference type="EMBL" id="MNCJ02000328">
    <property type="protein sequence ID" value="KAF5773971.1"/>
    <property type="molecule type" value="Genomic_DNA"/>
</dbReference>
<dbReference type="EMBL" id="CM007902">
    <property type="protein sequence ID" value="OTG02014.1"/>
    <property type="molecule type" value="Genomic_DNA"/>
</dbReference>
<dbReference type="InterPro" id="IPR051578">
    <property type="entry name" value="GDPD"/>
</dbReference>
<reference evidence="1 3" key="1">
    <citation type="journal article" date="2017" name="Nature">
        <title>The sunflower genome provides insights into oil metabolism, flowering and Asterid evolution.</title>
        <authorList>
            <person name="Badouin H."/>
            <person name="Gouzy J."/>
            <person name="Grassa C.J."/>
            <person name="Murat F."/>
            <person name="Staton S.E."/>
            <person name="Cottret L."/>
            <person name="Lelandais-Briere C."/>
            <person name="Owens G.L."/>
            <person name="Carrere S."/>
            <person name="Mayjonade B."/>
            <person name="Legrand L."/>
            <person name="Gill N."/>
            <person name="Kane N.C."/>
            <person name="Bowers J.E."/>
            <person name="Hubner S."/>
            <person name="Bellec A."/>
            <person name="Berard A."/>
            <person name="Berges H."/>
            <person name="Blanchet N."/>
            <person name="Boniface M.C."/>
            <person name="Brunel D."/>
            <person name="Catrice O."/>
            <person name="Chaidir N."/>
            <person name="Claudel C."/>
            <person name="Donnadieu C."/>
            <person name="Faraut T."/>
            <person name="Fievet G."/>
            <person name="Helmstetter N."/>
            <person name="King M."/>
            <person name="Knapp S.J."/>
            <person name="Lai Z."/>
            <person name="Le Paslier M.C."/>
            <person name="Lippi Y."/>
            <person name="Lorenzon L."/>
            <person name="Mandel J.R."/>
            <person name="Marage G."/>
            <person name="Marchand G."/>
            <person name="Marquand E."/>
            <person name="Bret-Mestries E."/>
            <person name="Morien E."/>
            <person name="Nambeesan S."/>
            <person name="Nguyen T."/>
            <person name="Pegot-Espagnet P."/>
            <person name="Pouilly N."/>
            <person name="Raftis F."/>
            <person name="Sallet E."/>
            <person name="Schiex T."/>
            <person name="Thomas J."/>
            <person name="Vandecasteele C."/>
            <person name="Vares D."/>
            <person name="Vear F."/>
            <person name="Vautrin S."/>
            <person name="Crespi M."/>
            <person name="Mangin B."/>
            <person name="Burke J.M."/>
            <person name="Salse J."/>
            <person name="Munos S."/>
            <person name="Vincourt P."/>
            <person name="Rieseberg L.H."/>
            <person name="Langlade N.B."/>
        </authorList>
    </citation>
    <scope>NUCLEOTIDE SEQUENCE [LARGE SCALE GENOMIC DNA]</scope>
    <source>
        <strain evidence="3">cv. SF193</strain>
        <tissue evidence="1">Leaves</tissue>
    </source>
</reference>
<protein>
    <submittedName>
        <fullName evidence="1">Glycerophosphodiester phosphodiesterase</fullName>
        <ecNumber evidence="1">3.1.4.46</ecNumber>
    </submittedName>
</protein>
<accession>A0A251STH5</accession>
<dbReference type="STRING" id="4232.A0A251STH5"/>
<sequence length="109" mass="12056">MNSLEEAKKLAISDGLDRVVLEANGIFRNPTSIREIKESNISLLTYGKLNVPEAIHAQYLMGVIVDLVQEITSVVACFKNEDEGAEVKENTNKIAPSFLLNLVSQVMQH</sequence>
<evidence type="ECO:0000313" key="1">
    <source>
        <dbReference type="EMBL" id="KAF5773971.1"/>
    </source>
</evidence>
<dbReference type="AlphaFoldDB" id="A0A251STH5"/>
<dbReference type="Proteomes" id="UP000215914">
    <property type="component" value="Chromosome 13"/>
</dbReference>
<dbReference type="PANTHER" id="PTHR22958:SF36">
    <property type="entry name" value="GLYCEROPHOSPHODIESTER PHOSPHODIESTERASE"/>
    <property type="match status" value="1"/>
</dbReference>
<proteinExistence type="predicted"/>
<evidence type="ECO:0000313" key="2">
    <source>
        <dbReference type="EMBL" id="OTG02014.1"/>
    </source>
</evidence>
<dbReference type="PANTHER" id="PTHR22958">
    <property type="entry name" value="GLYCEROPHOSPHORYL DIESTER PHOSPHODIESTERASE"/>
    <property type="match status" value="1"/>
</dbReference>
<organism evidence="2 3">
    <name type="scientific">Helianthus annuus</name>
    <name type="common">Common sunflower</name>
    <dbReference type="NCBI Taxonomy" id="4232"/>
    <lineage>
        <taxon>Eukaryota</taxon>
        <taxon>Viridiplantae</taxon>
        <taxon>Streptophyta</taxon>
        <taxon>Embryophyta</taxon>
        <taxon>Tracheophyta</taxon>
        <taxon>Spermatophyta</taxon>
        <taxon>Magnoliopsida</taxon>
        <taxon>eudicotyledons</taxon>
        <taxon>Gunneridae</taxon>
        <taxon>Pentapetalae</taxon>
        <taxon>asterids</taxon>
        <taxon>campanulids</taxon>
        <taxon>Asterales</taxon>
        <taxon>Asteraceae</taxon>
        <taxon>Asteroideae</taxon>
        <taxon>Heliantheae alliance</taxon>
        <taxon>Heliantheae</taxon>
        <taxon>Helianthus</taxon>
    </lineage>
</organism>
<name>A0A251STH5_HELAN</name>